<gene>
    <name evidence="3" type="ORF">AT959_14550</name>
</gene>
<dbReference type="InterPro" id="IPR007516">
    <property type="entry name" value="Co_F420_Hydgase/DH_bsu_N"/>
</dbReference>
<feature type="domain" description="Coenzyme F420 hydrogenase/dehydrogenase beta subunit C-terminal" evidence="2">
    <location>
        <begin position="109"/>
        <end position="273"/>
    </location>
</feature>
<keyword evidence="4" id="KW-1185">Reference proteome</keyword>
<evidence type="ECO:0000313" key="4">
    <source>
        <dbReference type="Proteomes" id="UP000070186"/>
    </source>
</evidence>
<reference evidence="3 4" key="1">
    <citation type="submission" date="2015-12" db="EMBL/GenBank/DDBJ databases">
        <title>Nitrous oxide reduction kinetics distinguish bacteria harboring typical versus atypical NosZ.</title>
        <authorList>
            <person name="Yoon S."/>
            <person name="Nissen S."/>
            <person name="Park D."/>
            <person name="Sanford R.A."/>
            <person name="Loeffler F.E."/>
        </authorList>
    </citation>
    <scope>NUCLEOTIDE SEQUENCE [LARGE SCALE GENOMIC DNA]</scope>
    <source>
        <strain evidence="3 4">ATCC BAA-841</strain>
    </source>
</reference>
<dbReference type="Pfam" id="PF04432">
    <property type="entry name" value="FrhB_FdhB_C"/>
    <property type="match status" value="1"/>
</dbReference>
<comment type="caution">
    <text evidence="3">The sequence shown here is derived from an EMBL/GenBank/DDBJ whole genome shotgun (WGS) entry which is preliminary data.</text>
</comment>
<feature type="domain" description="Coenzyme F420 hydrogenase/dehydrogenase beta subunit N-terminal" evidence="1">
    <location>
        <begin position="24"/>
        <end position="98"/>
    </location>
</feature>
<accession>A0A133XI69</accession>
<dbReference type="PANTHER" id="PTHR31332">
    <property type="entry name" value="7-HYDROXYMETHYL CHLOROPHYLL A REDUCTASE, CHLOROPLASTIC"/>
    <property type="match status" value="1"/>
</dbReference>
<name>A0A133XI69_9RHOO</name>
<proteinExistence type="predicted"/>
<dbReference type="Pfam" id="PF04422">
    <property type="entry name" value="FrhB_FdhB_N"/>
    <property type="match status" value="1"/>
</dbReference>
<dbReference type="STRING" id="281362.AT959_14550"/>
<dbReference type="InterPro" id="IPR045220">
    <property type="entry name" value="FRHB/FDHB/HCAR-like"/>
</dbReference>
<dbReference type="GO" id="GO:0090415">
    <property type="term" value="F:7-hydroxymethyl chlorophyll a reductase activity"/>
    <property type="evidence" value="ECO:0007669"/>
    <property type="project" value="TreeGrafter"/>
</dbReference>
<organism evidence="3 4">
    <name type="scientific">Dechloromonas denitrificans</name>
    <dbReference type="NCBI Taxonomy" id="281362"/>
    <lineage>
        <taxon>Bacteria</taxon>
        <taxon>Pseudomonadati</taxon>
        <taxon>Pseudomonadota</taxon>
        <taxon>Betaproteobacteria</taxon>
        <taxon>Rhodocyclales</taxon>
        <taxon>Azonexaceae</taxon>
        <taxon>Dechloromonas</taxon>
    </lineage>
</organism>
<evidence type="ECO:0000259" key="2">
    <source>
        <dbReference type="Pfam" id="PF04432"/>
    </source>
</evidence>
<dbReference type="Proteomes" id="UP000070186">
    <property type="component" value="Unassembled WGS sequence"/>
</dbReference>
<dbReference type="AlphaFoldDB" id="A0A133XI69"/>
<evidence type="ECO:0000313" key="3">
    <source>
        <dbReference type="EMBL" id="KXB30643.1"/>
    </source>
</evidence>
<dbReference type="GO" id="GO:0033354">
    <property type="term" value="P:chlorophyll cycle"/>
    <property type="evidence" value="ECO:0007669"/>
    <property type="project" value="TreeGrafter"/>
</dbReference>
<dbReference type="EMBL" id="LODL01000021">
    <property type="protein sequence ID" value="KXB30643.1"/>
    <property type="molecule type" value="Genomic_DNA"/>
</dbReference>
<evidence type="ECO:0000259" key="1">
    <source>
        <dbReference type="Pfam" id="PF04422"/>
    </source>
</evidence>
<dbReference type="InterPro" id="IPR007525">
    <property type="entry name" value="FrhB_FdhB_C"/>
</dbReference>
<evidence type="ECO:0008006" key="5">
    <source>
        <dbReference type="Google" id="ProtNLM"/>
    </source>
</evidence>
<protein>
    <recommendedName>
        <fullName evidence="5">Coenzyme F420 hydrogenase</fullName>
    </recommendedName>
</protein>
<sequence>MRLEHTVRDETFLPLWGPVKRSQTGFAVEQDIRYKGSSGGGLSALAIYLLESGKVDGVLHIAPSDTEAFANIAQISRTRADVLRGAGSRYAPASPLVALENCLQEPGVFAFIGKPCDVAALRAISRRRATVAEKFPILMSFMCAGTPGFKGTEAVVRAMGLEPEKTIRFRYRGNGWPGKARAETAEGKVGEMDYDSSWGNILNRHLQFRCKICPDGTGEFADVTCADAWYGNDKGYPTFEESDGRSLVLSRSTKGMQLVNDAVEAGYLAVADLPIEDIERMQPYQADRKRMVAARLFGRKLALRKIPKYIQMGLLKLSLNSSKKRLLRNSIGTWLRSLNDK</sequence>
<dbReference type="PANTHER" id="PTHR31332:SF0">
    <property type="entry name" value="7-HYDROXYMETHYL CHLOROPHYLL A REDUCTASE, CHLOROPLASTIC"/>
    <property type="match status" value="1"/>
</dbReference>